<dbReference type="GO" id="GO:0004674">
    <property type="term" value="F:protein serine/threonine kinase activity"/>
    <property type="evidence" value="ECO:0007669"/>
    <property type="project" value="UniProtKB-EC"/>
</dbReference>
<dbReference type="EC" id="2.7.11.1" evidence="1"/>
<feature type="domain" description="Protein kinase" evidence="7">
    <location>
        <begin position="10"/>
        <end position="263"/>
    </location>
</feature>
<dbReference type="SMART" id="SM00248">
    <property type="entry name" value="ANK"/>
    <property type="match status" value="5"/>
</dbReference>
<dbReference type="Pfam" id="PF12796">
    <property type="entry name" value="Ank_2"/>
    <property type="match status" value="1"/>
</dbReference>
<evidence type="ECO:0000256" key="2">
    <source>
        <dbReference type="ARBA" id="ARBA00022679"/>
    </source>
</evidence>
<dbReference type="GO" id="GO:0005524">
    <property type="term" value="F:ATP binding"/>
    <property type="evidence" value="ECO:0007669"/>
    <property type="project" value="UniProtKB-KW"/>
</dbReference>
<dbReference type="InterPro" id="IPR011009">
    <property type="entry name" value="Kinase-like_dom_sf"/>
</dbReference>
<dbReference type="Proteomes" id="UP000002488">
    <property type="component" value="Unassembled WGS sequence"/>
</dbReference>
<sequence>MKERLHSQFHRNAEYVHSSQLGAVYKAKRVSDGAIVAVKKISLRNIPDDQYVTLCRPYELSRHLAHPHLLIYHEVYVTPGEHCLLEMEFCEHGSLVDVLEDLYNRREYLEESFIWEIIAQVADALAYLHDPDKPQGPILHKAVRASSIFIGEEGLKLAKLGSTRHASELTVFGTRRKHDMYLPPEAVKQRVPTDKWDIWGLGCIAVELCTLGTIYNDSSTMLSKLSFDLRVYSDALAFMVASCLSICDGDRPSSVEIKGHIEVRRALRRVNPSSVTKICNPELRASNEERYDNDLQSNCKVETENDDAAANADSGHNIGTHHPLLGDSAGEESPNNSSQCLQRDLDQSRGCMYNGLISDDLMELILEDNAHSISTQIDRLTPCLKTALDVAAFESRLSVLQVICEAIYTDKIPIQISKRKGERSLGKTALMFAAEVGDIERILQHLDQAMQLFYTSLPSGLEAQGAHYGANSTKQKDEVTALMLAASANKIEAVKLLLLEIGVQNQNGMTALMFAAMNNSVEAVRYLITEAGLRTSEGKTALMFAVYNNATECVEELKERENHIKDKAGNRAIDYVHLSGNEGPLISSKKIDRYPEQLSKVCCTSTHYTEKS</sequence>
<keyword evidence="3" id="KW-0547">Nucleotide-binding</keyword>
<keyword evidence="2" id="KW-0808">Transferase</keyword>
<dbReference type="OMA" id="CRPYELS"/>
<name>C6LSA7_GIAIB</name>
<evidence type="ECO:0000256" key="3">
    <source>
        <dbReference type="ARBA" id="ARBA00022741"/>
    </source>
</evidence>
<dbReference type="SUPFAM" id="SSF48403">
    <property type="entry name" value="Ankyrin repeat"/>
    <property type="match status" value="1"/>
</dbReference>
<dbReference type="PANTHER" id="PTHR43671:SF13">
    <property type="entry name" value="SERINE_THREONINE-PROTEIN KINASE NEK2"/>
    <property type="match status" value="1"/>
</dbReference>
<evidence type="ECO:0000256" key="5">
    <source>
        <dbReference type="ARBA" id="ARBA00022840"/>
    </source>
</evidence>
<evidence type="ECO:0000259" key="7">
    <source>
        <dbReference type="PROSITE" id="PS50011"/>
    </source>
</evidence>
<evidence type="ECO:0000256" key="1">
    <source>
        <dbReference type="ARBA" id="ARBA00012513"/>
    </source>
</evidence>
<gene>
    <name evidence="8" type="ORF">GL50581_1643</name>
</gene>
<dbReference type="Pfam" id="PF00069">
    <property type="entry name" value="Pkinase"/>
    <property type="match status" value="1"/>
</dbReference>
<accession>C6LSA7</accession>
<dbReference type="AlphaFoldDB" id="C6LSA7"/>
<dbReference type="InterPro" id="IPR036770">
    <property type="entry name" value="Ankyrin_rpt-contain_sf"/>
</dbReference>
<protein>
    <recommendedName>
        <fullName evidence="1">non-specific serine/threonine protein kinase</fullName>
        <ecNumber evidence="1">2.7.11.1</ecNumber>
    </recommendedName>
</protein>
<evidence type="ECO:0000313" key="8">
    <source>
        <dbReference type="EMBL" id="EET01095.1"/>
    </source>
</evidence>
<dbReference type="VEuPathDB" id="GiardiaDB:GL50581_1643"/>
<dbReference type="EMBL" id="ACGJ01002183">
    <property type="protein sequence ID" value="EET01095.1"/>
    <property type="molecule type" value="Genomic_DNA"/>
</dbReference>
<dbReference type="OrthoDB" id="310217at2759"/>
<dbReference type="Gene3D" id="1.10.510.10">
    <property type="entry name" value="Transferase(Phosphotransferase) domain 1"/>
    <property type="match status" value="1"/>
</dbReference>
<reference evidence="8 9" key="1">
    <citation type="journal article" date="2009" name="PLoS Pathog.">
        <title>Draft genome sequencing of giardia intestinalis assemblage B isolate GS: is human giardiasis caused by two different species?</title>
        <authorList>
            <person name="Franzen O."/>
            <person name="Jerlstrom-Hultqvist J."/>
            <person name="Castro E."/>
            <person name="Sherwood E."/>
            <person name="Ankarklev J."/>
            <person name="Reiner D.S."/>
            <person name="Palm D."/>
            <person name="Andersson J.O."/>
            <person name="Andersson B."/>
            <person name="Svard S.G."/>
        </authorList>
    </citation>
    <scope>NUCLEOTIDE SEQUENCE [LARGE SCALE GENOMIC DNA]</scope>
    <source>
        <strain evidence="9">ATCC 50581 / GS clone H7</strain>
    </source>
</reference>
<dbReference type="InterPro" id="IPR000719">
    <property type="entry name" value="Prot_kinase_dom"/>
</dbReference>
<dbReference type="PANTHER" id="PTHR43671">
    <property type="entry name" value="SERINE/THREONINE-PROTEIN KINASE NEK"/>
    <property type="match status" value="1"/>
</dbReference>
<dbReference type="PROSITE" id="PS50011">
    <property type="entry name" value="PROTEIN_KINASE_DOM"/>
    <property type="match status" value="1"/>
</dbReference>
<evidence type="ECO:0000256" key="6">
    <source>
        <dbReference type="SAM" id="MobiDB-lite"/>
    </source>
</evidence>
<evidence type="ECO:0000313" key="9">
    <source>
        <dbReference type="Proteomes" id="UP000002488"/>
    </source>
</evidence>
<dbReference type="InterPro" id="IPR002110">
    <property type="entry name" value="Ankyrin_rpt"/>
</dbReference>
<keyword evidence="5" id="KW-0067">ATP-binding</keyword>
<comment type="caution">
    <text evidence="8">The sequence shown here is derived from an EMBL/GenBank/DDBJ whole genome shotgun (WGS) entry which is preliminary data.</text>
</comment>
<dbReference type="SUPFAM" id="SSF56112">
    <property type="entry name" value="Protein kinase-like (PK-like)"/>
    <property type="match status" value="1"/>
</dbReference>
<proteinExistence type="predicted"/>
<keyword evidence="4 8" id="KW-0418">Kinase</keyword>
<evidence type="ECO:0000256" key="4">
    <source>
        <dbReference type="ARBA" id="ARBA00022777"/>
    </source>
</evidence>
<dbReference type="Gene3D" id="1.25.40.20">
    <property type="entry name" value="Ankyrin repeat-containing domain"/>
    <property type="match status" value="1"/>
</dbReference>
<dbReference type="InterPro" id="IPR050660">
    <property type="entry name" value="NEK_Ser/Thr_kinase"/>
</dbReference>
<organism evidence="8 9">
    <name type="scientific">Giardia intestinalis (strain ATCC 50581 / GS clone H7)</name>
    <name type="common">Giardia lamblia</name>
    <dbReference type="NCBI Taxonomy" id="598745"/>
    <lineage>
        <taxon>Eukaryota</taxon>
        <taxon>Metamonada</taxon>
        <taxon>Diplomonadida</taxon>
        <taxon>Hexamitidae</taxon>
        <taxon>Giardiinae</taxon>
        <taxon>Giardia</taxon>
    </lineage>
</organism>
<feature type="region of interest" description="Disordered" evidence="6">
    <location>
        <begin position="305"/>
        <end position="341"/>
    </location>
</feature>